<organism evidence="1 2">
    <name type="scientific">Paxillus rubicundulus Ve08.2h10</name>
    <dbReference type="NCBI Taxonomy" id="930991"/>
    <lineage>
        <taxon>Eukaryota</taxon>
        <taxon>Fungi</taxon>
        <taxon>Dikarya</taxon>
        <taxon>Basidiomycota</taxon>
        <taxon>Agaricomycotina</taxon>
        <taxon>Agaricomycetes</taxon>
        <taxon>Agaricomycetidae</taxon>
        <taxon>Boletales</taxon>
        <taxon>Paxilineae</taxon>
        <taxon>Paxillaceae</taxon>
        <taxon>Paxillus</taxon>
    </lineage>
</organism>
<dbReference type="EMBL" id="KN825286">
    <property type="protein sequence ID" value="KIK92375.1"/>
    <property type="molecule type" value="Genomic_DNA"/>
</dbReference>
<dbReference type="Proteomes" id="UP000054538">
    <property type="component" value="Unassembled WGS sequence"/>
</dbReference>
<dbReference type="HOGENOM" id="CLU_096306_3_0_1"/>
<reference evidence="2" key="2">
    <citation type="submission" date="2015-01" db="EMBL/GenBank/DDBJ databases">
        <title>Evolutionary Origins and Diversification of the Mycorrhizal Mutualists.</title>
        <authorList>
            <consortium name="DOE Joint Genome Institute"/>
            <consortium name="Mycorrhizal Genomics Consortium"/>
            <person name="Kohler A."/>
            <person name="Kuo A."/>
            <person name="Nagy L.G."/>
            <person name="Floudas D."/>
            <person name="Copeland A."/>
            <person name="Barry K.W."/>
            <person name="Cichocki N."/>
            <person name="Veneault-Fourrey C."/>
            <person name="LaButti K."/>
            <person name="Lindquist E.A."/>
            <person name="Lipzen A."/>
            <person name="Lundell T."/>
            <person name="Morin E."/>
            <person name="Murat C."/>
            <person name="Riley R."/>
            <person name="Ohm R."/>
            <person name="Sun H."/>
            <person name="Tunlid A."/>
            <person name="Henrissat B."/>
            <person name="Grigoriev I.V."/>
            <person name="Hibbett D.S."/>
            <person name="Martin F."/>
        </authorList>
    </citation>
    <scope>NUCLEOTIDE SEQUENCE [LARGE SCALE GENOMIC DNA]</scope>
    <source>
        <strain evidence="2">Ve08.2h10</strain>
    </source>
</reference>
<protein>
    <submittedName>
        <fullName evidence="1">Uncharacterized protein</fullName>
    </submittedName>
</protein>
<evidence type="ECO:0000313" key="2">
    <source>
        <dbReference type="Proteomes" id="UP000054538"/>
    </source>
</evidence>
<dbReference type="AlphaFoldDB" id="A0A0D0E4U5"/>
<name>A0A0D0E4U5_9AGAM</name>
<accession>A0A0D0E4U5</accession>
<keyword evidence="2" id="KW-1185">Reference proteome</keyword>
<dbReference type="InParanoid" id="A0A0D0E4U5"/>
<proteinExistence type="predicted"/>
<dbReference type="OrthoDB" id="2662702at2759"/>
<gene>
    <name evidence="1" type="ORF">PAXRUDRAFT_147497</name>
</gene>
<sequence length="77" mass="9262">MIVDSVEEWMDKLEELTTEELEQLEMMTCPIRLALFKVWQLAYKIIHMTTILLPVWQEILKELNLKVTYLLHDVATW</sequence>
<reference evidence="1 2" key="1">
    <citation type="submission" date="2014-04" db="EMBL/GenBank/DDBJ databases">
        <authorList>
            <consortium name="DOE Joint Genome Institute"/>
            <person name="Kuo A."/>
            <person name="Kohler A."/>
            <person name="Jargeat P."/>
            <person name="Nagy L.G."/>
            <person name="Floudas D."/>
            <person name="Copeland A."/>
            <person name="Barry K.W."/>
            <person name="Cichocki N."/>
            <person name="Veneault-Fourrey C."/>
            <person name="LaButti K."/>
            <person name="Lindquist E.A."/>
            <person name="Lipzen A."/>
            <person name="Lundell T."/>
            <person name="Morin E."/>
            <person name="Murat C."/>
            <person name="Sun H."/>
            <person name="Tunlid A."/>
            <person name="Henrissat B."/>
            <person name="Grigoriev I.V."/>
            <person name="Hibbett D.S."/>
            <person name="Martin F."/>
            <person name="Nordberg H.P."/>
            <person name="Cantor M.N."/>
            <person name="Hua S.X."/>
        </authorList>
    </citation>
    <scope>NUCLEOTIDE SEQUENCE [LARGE SCALE GENOMIC DNA]</scope>
    <source>
        <strain evidence="1 2">Ve08.2h10</strain>
    </source>
</reference>
<evidence type="ECO:0000313" key="1">
    <source>
        <dbReference type="EMBL" id="KIK92375.1"/>
    </source>
</evidence>